<dbReference type="PANTHER" id="PTHR42886:SF29">
    <property type="entry name" value="PUMMELIG, ISOFORM A"/>
    <property type="match status" value="1"/>
</dbReference>
<dbReference type="Proteomes" id="UP000677305">
    <property type="component" value="Chromosome"/>
</dbReference>
<protein>
    <submittedName>
        <fullName evidence="2">Alpha/beta fold hydrolase</fullName>
    </submittedName>
</protein>
<dbReference type="PRINTS" id="PR00111">
    <property type="entry name" value="ABHYDROLASE"/>
</dbReference>
<gene>
    <name evidence="2" type="ORF">HYG85_07350</name>
</gene>
<dbReference type="KEGG" id="vgu:HYG85_07350"/>
<dbReference type="PANTHER" id="PTHR42886">
    <property type="entry name" value="RE40534P-RELATED"/>
    <property type="match status" value="1"/>
</dbReference>
<evidence type="ECO:0000313" key="2">
    <source>
        <dbReference type="EMBL" id="QUH28735.1"/>
    </source>
</evidence>
<dbReference type="GO" id="GO:0016787">
    <property type="term" value="F:hydrolase activity"/>
    <property type="evidence" value="ECO:0007669"/>
    <property type="project" value="UniProtKB-KW"/>
</dbReference>
<dbReference type="Gene3D" id="3.40.50.1820">
    <property type="entry name" value="alpha/beta hydrolase"/>
    <property type="match status" value="1"/>
</dbReference>
<dbReference type="AlphaFoldDB" id="A0A8J8SBT3"/>
<dbReference type="InterPro" id="IPR000073">
    <property type="entry name" value="AB_hydrolase_1"/>
</dbReference>
<evidence type="ECO:0000313" key="3">
    <source>
        <dbReference type="Proteomes" id="UP000677305"/>
    </source>
</evidence>
<feature type="domain" description="AB hydrolase-1" evidence="1">
    <location>
        <begin position="14"/>
        <end position="137"/>
    </location>
</feature>
<keyword evidence="3" id="KW-1185">Reference proteome</keyword>
<proteinExistence type="predicted"/>
<sequence length="234" mass="27052">MKYEVTNQTKKKTIIFLNGGGVGPWMWEAQLNNLPQYKMITFDYKGHGENGNKDFVSMSDVIDDLRFIIQNEVKNEPVYLIGHSLGAQIALKAFNELPIDKAIIISALNKPMKKILPFIKPLVKCSIPFVRYKWYAKLNAKQLNIKNDLFEDYYNTSKVMNYKSLKNIFSENMSFQNTNQLDDRTLVVVGEKEKKIMLESAKSLSQNPIIIKDAAHDIPYNHYYTINKIIESFL</sequence>
<dbReference type="EMBL" id="CP058561">
    <property type="protein sequence ID" value="QUH28735.1"/>
    <property type="molecule type" value="Genomic_DNA"/>
</dbReference>
<keyword evidence="2" id="KW-0378">Hydrolase</keyword>
<dbReference type="InterPro" id="IPR029058">
    <property type="entry name" value="AB_hydrolase_fold"/>
</dbReference>
<dbReference type="SUPFAM" id="SSF53474">
    <property type="entry name" value="alpha/beta-Hydrolases"/>
    <property type="match status" value="1"/>
</dbReference>
<dbReference type="RefSeq" id="WP_212692945.1">
    <property type="nucleotide sequence ID" value="NZ_CP058561.1"/>
</dbReference>
<accession>A0A8J8SBT3</accession>
<reference evidence="2 3" key="1">
    <citation type="submission" date="2020-07" db="EMBL/GenBank/DDBJ databases">
        <title>Vallitalea guaymasensis genome.</title>
        <authorList>
            <person name="Postec A."/>
        </authorList>
    </citation>
    <scope>NUCLEOTIDE SEQUENCE [LARGE SCALE GENOMIC DNA]</scope>
    <source>
        <strain evidence="2 3">Ra1766G1</strain>
    </source>
</reference>
<evidence type="ECO:0000259" key="1">
    <source>
        <dbReference type="Pfam" id="PF12697"/>
    </source>
</evidence>
<organism evidence="2 3">
    <name type="scientific">Vallitalea guaymasensis</name>
    <dbReference type="NCBI Taxonomy" id="1185412"/>
    <lineage>
        <taxon>Bacteria</taxon>
        <taxon>Bacillati</taxon>
        <taxon>Bacillota</taxon>
        <taxon>Clostridia</taxon>
        <taxon>Lachnospirales</taxon>
        <taxon>Vallitaleaceae</taxon>
        <taxon>Vallitalea</taxon>
    </lineage>
</organism>
<dbReference type="Pfam" id="PF12697">
    <property type="entry name" value="Abhydrolase_6"/>
    <property type="match status" value="1"/>
</dbReference>
<name>A0A8J8SBT3_9FIRM</name>